<proteinExistence type="predicted"/>
<evidence type="ECO:0000256" key="1">
    <source>
        <dbReference type="SAM" id="MobiDB-lite"/>
    </source>
</evidence>
<dbReference type="EMBL" id="KV424011">
    <property type="protein sequence ID" value="KZT54601.1"/>
    <property type="molecule type" value="Genomic_DNA"/>
</dbReference>
<feature type="region of interest" description="Disordered" evidence="1">
    <location>
        <begin position="56"/>
        <end position="79"/>
    </location>
</feature>
<dbReference type="AlphaFoldDB" id="A0A165ED48"/>
<gene>
    <name evidence="2" type="ORF">CALCODRAFT_381359</name>
</gene>
<name>A0A165ED48_9BASI</name>
<organism evidence="2 3">
    <name type="scientific">Calocera cornea HHB12733</name>
    <dbReference type="NCBI Taxonomy" id="1353952"/>
    <lineage>
        <taxon>Eukaryota</taxon>
        <taxon>Fungi</taxon>
        <taxon>Dikarya</taxon>
        <taxon>Basidiomycota</taxon>
        <taxon>Agaricomycotina</taxon>
        <taxon>Dacrymycetes</taxon>
        <taxon>Dacrymycetales</taxon>
        <taxon>Dacrymycetaceae</taxon>
        <taxon>Calocera</taxon>
    </lineage>
</organism>
<feature type="compositionally biased region" description="Polar residues" evidence="1">
    <location>
        <begin position="1"/>
        <end position="20"/>
    </location>
</feature>
<sequence>MFRNSNILRKTEGSTTQRNSHPLARLHIHYYLTGQSRWQRPSGASASPAVGRLHMNAGKQPNTLQRFRKPPAKRGTPNLARFPSSFPTACMHSGTLSILSPVPTAHGPRPACALRFSHRPPEVRMDCYGRVLGTMTSRRGTVRDAGWDSREAEGKRLLR</sequence>
<dbReference type="Proteomes" id="UP000076842">
    <property type="component" value="Unassembled WGS sequence"/>
</dbReference>
<feature type="region of interest" description="Disordered" evidence="1">
    <location>
        <begin position="1"/>
        <end position="21"/>
    </location>
</feature>
<dbReference type="InParanoid" id="A0A165ED48"/>
<accession>A0A165ED48</accession>
<evidence type="ECO:0000313" key="3">
    <source>
        <dbReference type="Proteomes" id="UP000076842"/>
    </source>
</evidence>
<protein>
    <submittedName>
        <fullName evidence="2">Uncharacterized protein</fullName>
    </submittedName>
</protein>
<reference evidence="2 3" key="1">
    <citation type="journal article" date="2016" name="Mol. Biol. Evol.">
        <title>Comparative Genomics of Early-Diverging Mushroom-Forming Fungi Provides Insights into the Origins of Lignocellulose Decay Capabilities.</title>
        <authorList>
            <person name="Nagy L.G."/>
            <person name="Riley R."/>
            <person name="Tritt A."/>
            <person name="Adam C."/>
            <person name="Daum C."/>
            <person name="Floudas D."/>
            <person name="Sun H."/>
            <person name="Yadav J.S."/>
            <person name="Pangilinan J."/>
            <person name="Larsson K.H."/>
            <person name="Matsuura K."/>
            <person name="Barry K."/>
            <person name="Labutti K."/>
            <person name="Kuo R."/>
            <person name="Ohm R.A."/>
            <person name="Bhattacharya S.S."/>
            <person name="Shirouzu T."/>
            <person name="Yoshinaga Y."/>
            <person name="Martin F.M."/>
            <person name="Grigoriev I.V."/>
            <person name="Hibbett D.S."/>
        </authorList>
    </citation>
    <scope>NUCLEOTIDE SEQUENCE [LARGE SCALE GENOMIC DNA]</scope>
    <source>
        <strain evidence="2 3">HHB12733</strain>
    </source>
</reference>
<evidence type="ECO:0000313" key="2">
    <source>
        <dbReference type="EMBL" id="KZT54601.1"/>
    </source>
</evidence>
<keyword evidence="3" id="KW-1185">Reference proteome</keyword>